<dbReference type="EMBL" id="JH658815">
    <property type="protein sequence ID" value="EXL83290.1"/>
    <property type="molecule type" value="Genomic_DNA"/>
</dbReference>
<dbReference type="AlphaFoldDB" id="X0IHD3"/>
<dbReference type="Proteomes" id="UP000030676">
    <property type="component" value="Unassembled WGS sequence"/>
</dbReference>
<gene>
    <name evidence="1" type="ORF">FOPG_03869</name>
</gene>
<dbReference type="HOGENOM" id="CLU_2372900_0_0_1"/>
<proteinExistence type="predicted"/>
<protein>
    <submittedName>
        <fullName evidence="1">Uncharacterized protein</fullName>
    </submittedName>
</protein>
<accession>X0IHD3</accession>
<organism evidence="1">
    <name type="scientific">Fusarium oxysporum f. sp. conglutinans race 2 54008</name>
    <dbReference type="NCBI Taxonomy" id="1089457"/>
    <lineage>
        <taxon>Eukaryota</taxon>
        <taxon>Fungi</taxon>
        <taxon>Dikarya</taxon>
        <taxon>Ascomycota</taxon>
        <taxon>Pezizomycotina</taxon>
        <taxon>Sordariomycetes</taxon>
        <taxon>Hypocreomycetidae</taxon>
        <taxon>Hypocreales</taxon>
        <taxon>Nectriaceae</taxon>
        <taxon>Fusarium</taxon>
        <taxon>Fusarium oxysporum species complex</taxon>
    </lineage>
</organism>
<reference evidence="1" key="2">
    <citation type="submission" date="2012-05" db="EMBL/GenBank/DDBJ databases">
        <title>The Genome Annotation of Fusarium oxysporum PHW808.</title>
        <authorList>
            <consortium name="The Broad Institute Genomics Platform"/>
            <person name="Ma L.-J."/>
            <person name="Corby-Kistler H."/>
            <person name="Broz K."/>
            <person name="Gale L.R."/>
            <person name="Jonkers W."/>
            <person name="O'Donnell K."/>
            <person name="Ploetz R."/>
            <person name="Steinberg C."/>
            <person name="Schwartz D.C."/>
            <person name="VanEtten H."/>
            <person name="Zhou S."/>
            <person name="Young S.K."/>
            <person name="Zeng Q."/>
            <person name="Gargeya S."/>
            <person name="Fitzgerald M."/>
            <person name="Abouelleil A."/>
            <person name="Alvarado L."/>
            <person name="Chapman S.B."/>
            <person name="Gainer-Dewar J."/>
            <person name="Goldberg J."/>
            <person name="Griggs A."/>
            <person name="Gujja S."/>
            <person name="Hansen M."/>
            <person name="Howarth C."/>
            <person name="Imamovic A."/>
            <person name="Ireland A."/>
            <person name="Larimer J."/>
            <person name="McCowan C."/>
            <person name="Murphy C."/>
            <person name="Pearson M."/>
            <person name="Poon T.W."/>
            <person name="Priest M."/>
            <person name="Roberts A."/>
            <person name="Saif S."/>
            <person name="Shea T."/>
            <person name="Sykes S."/>
            <person name="Wortman J."/>
            <person name="Nusbaum C."/>
            <person name="Birren B."/>
        </authorList>
    </citation>
    <scope>NUCLEOTIDE SEQUENCE</scope>
    <source>
        <strain evidence="1">54008</strain>
    </source>
</reference>
<evidence type="ECO:0000313" key="1">
    <source>
        <dbReference type="EMBL" id="EXL83290.1"/>
    </source>
</evidence>
<name>X0IHD3_FUSOX</name>
<reference evidence="1" key="1">
    <citation type="submission" date="2011-11" db="EMBL/GenBank/DDBJ databases">
        <title>The Genome Sequence of Fusarium oxysporum PHW808.</title>
        <authorList>
            <consortium name="The Broad Institute Genome Sequencing Platform"/>
            <person name="Ma L.-J."/>
            <person name="Gale L.R."/>
            <person name="Schwartz D.C."/>
            <person name="Zhou S."/>
            <person name="Corby-Kistler H."/>
            <person name="Young S.K."/>
            <person name="Zeng Q."/>
            <person name="Gargeya S."/>
            <person name="Fitzgerald M."/>
            <person name="Haas B."/>
            <person name="Abouelleil A."/>
            <person name="Alvarado L."/>
            <person name="Arachchi H.M."/>
            <person name="Berlin A."/>
            <person name="Brown A."/>
            <person name="Chapman S.B."/>
            <person name="Chen Z."/>
            <person name="Dunbar C."/>
            <person name="Freedman E."/>
            <person name="Gearin G."/>
            <person name="Goldberg J."/>
            <person name="Griggs A."/>
            <person name="Gujja S."/>
            <person name="Heiman D."/>
            <person name="Howarth C."/>
            <person name="Larson L."/>
            <person name="Lui A."/>
            <person name="MacDonald P.J.P."/>
            <person name="Montmayeur A."/>
            <person name="Murphy C."/>
            <person name="Neiman D."/>
            <person name="Pearson M."/>
            <person name="Priest M."/>
            <person name="Roberts A."/>
            <person name="Saif S."/>
            <person name="Shea T."/>
            <person name="Shenoy N."/>
            <person name="Sisk P."/>
            <person name="Stolte C."/>
            <person name="Sykes S."/>
            <person name="Wortman J."/>
            <person name="Nusbaum C."/>
            <person name="Birren B."/>
        </authorList>
    </citation>
    <scope>NUCLEOTIDE SEQUENCE [LARGE SCALE GENOMIC DNA]</scope>
    <source>
        <strain evidence="1">54008</strain>
    </source>
</reference>
<sequence length="95" mass="10444">MASPLPPAKSHVVLVTTRAEVLGLWSNVHPSVASSKMAYCHTHLFTITTPWKLTMCVTQTYRDGDKQRADRSLWTNAAGTDALSLDDKAARFSDP</sequence>